<proteinExistence type="predicted"/>
<dbReference type="InterPro" id="IPR050471">
    <property type="entry name" value="AB_hydrolase"/>
</dbReference>
<dbReference type="InterPro" id="IPR029787">
    <property type="entry name" value="Nucleotide_cyclase"/>
</dbReference>
<reference evidence="3" key="1">
    <citation type="submission" date="2023-07" db="EMBL/GenBank/DDBJ databases">
        <title>Description of three actinobacteria isolated from air of manufacturing shop in a pharmaceutical factory.</title>
        <authorList>
            <person name="Zhang D.-F."/>
        </authorList>
    </citation>
    <scope>NUCLEOTIDE SEQUENCE [LARGE SCALE GENOMIC DNA]</scope>
    <source>
        <strain evidence="3">CCTCC AB 2011122</strain>
    </source>
</reference>
<dbReference type="InterPro" id="IPR001054">
    <property type="entry name" value="A/G_cyclase"/>
</dbReference>
<dbReference type="Pfam" id="PF00211">
    <property type="entry name" value="Guanylate_cyc"/>
    <property type="match status" value="1"/>
</dbReference>
<sequence>MREHGRPIRAARPDEPGYAATEDGYVAYRVFGHGPLDLLVIGNWASNIEVITEHPSMARYLDRLSRYARVICFDKRGAGLSDPVPMNALPTLEHWMDDARAVLDAVGSESAALLGDAEGGPMAMTFAATYPQRTRALVLVNTFARMLRAPDYPIGMPEETSEKLLVEWERGWGRGDVVLPLSAPGVADDPQMQRWAGRYMRLSASPATATRIYRWVLHLDVRSVLPSINVPTLVLHRADNRHYRVAMGRYLAEHIPGATYAELPGADWYPPFVDADPVLDRIGEFLTGDRAETVDDRVLATVLFTDIVGSTDAAARLGDRRWLDLKDAHDALVRTQLERYRGREIGTTGDGFLAIFDGPARAVRCASEIASAVRTLGIDVRAGLHSGEVELHDGDVAGIAVHIAARVMALAGAGRVLVSGTVKDLVVGSPIRFEDRGEHALKGVPGRWRLFEVAGIDSGQP</sequence>
<dbReference type="Gene3D" id="3.40.50.1820">
    <property type="entry name" value="alpha/beta hydrolase"/>
    <property type="match status" value="1"/>
</dbReference>
<protein>
    <submittedName>
        <fullName evidence="2">Adenylate/guanylate cyclase domain-containing protein</fullName>
    </submittedName>
</protein>
<evidence type="ECO:0000313" key="3">
    <source>
        <dbReference type="Proteomes" id="UP001260072"/>
    </source>
</evidence>
<organism evidence="2 3">
    <name type="scientific">Agromyces indicus</name>
    <dbReference type="NCBI Taxonomy" id="758919"/>
    <lineage>
        <taxon>Bacteria</taxon>
        <taxon>Bacillati</taxon>
        <taxon>Actinomycetota</taxon>
        <taxon>Actinomycetes</taxon>
        <taxon>Micrococcales</taxon>
        <taxon>Microbacteriaceae</taxon>
        <taxon>Agromyces</taxon>
    </lineage>
</organism>
<dbReference type="PANTHER" id="PTHR43433">
    <property type="entry name" value="HYDROLASE, ALPHA/BETA FOLD FAMILY PROTEIN"/>
    <property type="match status" value="1"/>
</dbReference>
<evidence type="ECO:0000259" key="1">
    <source>
        <dbReference type="PROSITE" id="PS50125"/>
    </source>
</evidence>
<dbReference type="CDD" id="cd07302">
    <property type="entry name" value="CHD"/>
    <property type="match status" value="1"/>
</dbReference>
<dbReference type="RefSeq" id="WP_310521474.1">
    <property type="nucleotide sequence ID" value="NZ_BAABBS010000003.1"/>
</dbReference>
<dbReference type="SUPFAM" id="SSF53474">
    <property type="entry name" value="alpha/beta-Hydrolases"/>
    <property type="match status" value="1"/>
</dbReference>
<evidence type="ECO:0000313" key="2">
    <source>
        <dbReference type="EMBL" id="MDR5693149.1"/>
    </source>
</evidence>
<dbReference type="InterPro" id="IPR029058">
    <property type="entry name" value="AB_hydrolase_fold"/>
</dbReference>
<dbReference type="Proteomes" id="UP001260072">
    <property type="component" value="Unassembled WGS sequence"/>
</dbReference>
<dbReference type="InterPro" id="IPR000073">
    <property type="entry name" value="AB_hydrolase_1"/>
</dbReference>
<dbReference type="Pfam" id="PF00561">
    <property type="entry name" value="Abhydrolase_1"/>
    <property type="match status" value="1"/>
</dbReference>
<keyword evidence="3" id="KW-1185">Reference proteome</keyword>
<name>A0ABU1FN08_9MICO</name>
<dbReference type="SMART" id="SM00044">
    <property type="entry name" value="CYCc"/>
    <property type="match status" value="1"/>
</dbReference>
<dbReference type="Gene3D" id="3.30.70.1230">
    <property type="entry name" value="Nucleotide cyclase"/>
    <property type="match status" value="1"/>
</dbReference>
<comment type="caution">
    <text evidence="2">The sequence shown here is derived from an EMBL/GenBank/DDBJ whole genome shotgun (WGS) entry which is preliminary data.</text>
</comment>
<dbReference type="PRINTS" id="PR00111">
    <property type="entry name" value="ABHYDROLASE"/>
</dbReference>
<dbReference type="PANTHER" id="PTHR43433:SF8">
    <property type="entry name" value="BIFUNCTIONAL LIPASE_ADENYLATE CYCLASE LIPJ"/>
    <property type="match status" value="1"/>
</dbReference>
<feature type="domain" description="Guanylate cyclase" evidence="1">
    <location>
        <begin position="301"/>
        <end position="408"/>
    </location>
</feature>
<dbReference type="SUPFAM" id="SSF55073">
    <property type="entry name" value="Nucleotide cyclase"/>
    <property type="match status" value="1"/>
</dbReference>
<gene>
    <name evidence="2" type="ORF">RH861_13830</name>
</gene>
<dbReference type="PROSITE" id="PS50125">
    <property type="entry name" value="GUANYLATE_CYCLASE_2"/>
    <property type="match status" value="1"/>
</dbReference>
<dbReference type="EMBL" id="JAVKGS010000004">
    <property type="protein sequence ID" value="MDR5693149.1"/>
    <property type="molecule type" value="Genomic_DNA"/>
</dbReference>
<accession>A0ABU1FN08</accession>